<dbReference type="InterPro" id="IPR002035">
    <property type="entry name" value="VWF_A"/>
</dbReference>
<protein>
    <recommendedName>
        <fullName evidence="5">VIT domain-containing protein</fullName>
    </recommendedName>
</protein>
<dbReference type="EMBL" id="KZ679271">
    <property type="protein sequence ID" value="PTB36228.1"/>
    <property type="molecule type" value="Genomic_DNA"/>
</dbReference>
<name>A0A2T3YUJ4_TRIA4</name>
<sequence>MNRHFRTPRLTSGILFSPPAGIDAQPDVWSPKRKRKFQHFVQGSVEHGEELQGVPSGSVTEYEDDSPTHGGPYSVFPPFIQTTHMKPSPLQALPEDRSKLPLLPSSSKTLTLCLPILRVSIDISIDGTISYTRLTQIFHNPSELGIPEAQHTFPLYYDEVVTSFECRIGGSRRLQGVVKPKAQAKREFEESKAKKREVAALLEELTPEVFETSLGNIPANTTVEISLTYVHELKVVTSKEEKSEGLAITIPTSVAPRYATSANPVTLPEVSSDMLEITIRVFDDGTIDPVCCHVESSHLSTIYQGLKPSSNVHVPIANIAELQSLNSAATGTPKLQHVWKYSSKSQPALKGNFVFVIQMLDESRLQSRAVITPANDLGHAALMVSLRPNDLFGSAVRPDLFKGEILFVLDRSESMGWTQSGTDRRKIETMRNAMSLALSGLPSSCRFNIISFGSEVRGMWIRSKKADEPESLSDGREYLASVKADMGGTQVLLALQGAVNNREPSCPSTQIILITDGEIDNVQHSSILKYVWETRQKHGEKIRFFTLGIGDSVSHSVMESVAELGGGYCDVVDVVKNARWEGRLNRMLRSVMEPDAWTCDIDLGSRYKRQSLVASKFGADGRDETDVIFYAHENTIHPLAVKMILSNLEDEVKRAGTSEEQARLNAECLGTRYAISSNWTSFVAVADESMEQTRQIETYKSLFKEADIHELLVPETEEFSEVFGRHRIEIRVILWTLPPIWKVYNICRICSAQGQYLRKSCQAQAPIHTK</sequence>
<dbReference type="PANTHER" id="PTHR45737:SF4">
    <property type="entry name" value="VON WILLEBRAND DOMAIN PROTEIN (AFU_ORTHOLOGUE AFUA_4G01160)"/>
    <property type="match status" value="1"/>
</dbReference>
<gene>
    <name evidence="3" type="ORF">M441DRAFT_284547</name>
</gene>
<evidence type="ECO:0000259" key="2">
    <source>
        <dbReference type="PROSITE" id="PS51468"/>
    </source>
</evidence>
<proteinExistence type="predicted"/>
<dbReference type="Proteomes" id="UP000240493">
    <property type="component" value="Unassembled WGS sequence"/>
</dbReference>
<evidence type="ECO:0000313" key="4">
    <source>
        <dbReference type="Proteomes" id="UP000240493"/>
    </source>
</evidence>
<feature type="domain" description="VIT" evidence="2">
    <location>
        <begin position="100"/>
        <end position="231"/>
    </location>
</feature>
<keyword evidence="4" id="KW-1185">Reference proteome</keyword>
<reference evidence="3 4" key="1">
    <citation type="submission" date="2016-07" db="EMBL/GenBank/DDBJ databases">
        <title>Multiple horizontal gene transfer events from other fungi enriched the ability of initially mycotrophic Trichoderma (Ascomycota) to feed on dead plant biomass.</title>
        <authorList>
            <consortium name="DOE Joint Genome Institute"/>
            <person name="Aerts A."/>
            <person name="Atanasova L."/>
            <person name="Chenthamara K."/>
            <person name="Zhang J."/>
            <person name="Grujic M."/>
            <person name="Henrissat B."/>
            <person name="Kuo A."/>
            <person name="Salamov A."/>
            <person name="Lipzen A."/>
            <person name="Labutti K."/>
            <person name="Barry K."/>
            <person name="Miao Y."/>
            <person name="Rahimi M.J."/>
            <person name="Shen Q."/>
            <person name="Grigoriev I.V."/>
            <person name="Kubicek C.P."/>
            <person name="Druzhinina I.S."/>
        </authorList>
    </citation>
    <scope>NUCLEOTIDE SEQUENCE [LARGE SCALE GENOMIC DNA]</scope>
    <source>
        <strain evidence="3 4">CBS 433.97</strain>
    </source>
</reference>
<dbReference type="OrthoDB" id="1729737at2759"/>
<organism evidence="3 4">
    <name type="scientific">Trichoderma asperellum (strain ATCC 204424 / CBS 433.97 / NBRC 101777)</name>
    <dbReference type="NCBI Taxonomy" id="1042311"/>
    <lineage>
        <taxon>Eukaryota</taxon>
        <taxon>Fungi</taxon>
        <taxon>Dikarya</taxon>
        <taxon>Ascomycota</taxon>
        <taxon>Pezizomycotina</taxon>
        <taxon>Sordariomycetes</taxon>
        <taxon>Hypocreomycetidae</taxon>
        <taxon>Hypocreales</taxon>
        <taxon>Hypocreaceae</taxon>
        <taxon>Trichoderma</taxon>
    </lineage>
</organism>
<accession>A0A2T3YUJ4</accession>
<dbReference type="STRING" id="1042311.A0A2T3YUJ4"/>
<dbReference type="Gene3D" id="3.40.50.410">
    <property type="entry name" value="von Willebrand factor, type A domain"/>
    <property type="match status" value="1"/>
</dbReference>
<dbReference type="PANTHER" id="PTHR45737">
    <property type="entry name" value="VON WILLEBRAND FACTOR A DOMAIN-CONTAINING PROTEIN 5A"/>
    <property type="match status" value="1"/>
</dbReference>
<dbReference type="InterPro" id="IPR036465">
    <property type="entry name" value="vWFA_dom_sf"/>
</dbReference>
<dbReference type="Pfam" id="PF13768">
    <property type="entry name" value="VWA_3"/>
    <property type="match status" value="1"/>
</dbReference>
<dbReference type="InterPro" id="IPR013694">
    <property type="entry name" value="VIT"/>
</dbReference>
<dbReference type="SUPFAM" id="SSF53300">
    <property type="entry name" value="vWA-like"/>
    <property type="match status" value="1"/>
</dbReference>
<dbReference type="SMART" id="SM00327">
    <property type="entry name" value="VWA"/>
    <property type="match status" value="1"/>
</dbReference>
<dbReference type="SMART" id="SM00609">
    <property type="entry name" value="VIT"/>
    <property type="match status" value="1"/>
</dbReference>
<evidence type="ECO:0000313" key="3">
    <source>
        <dbReference type="EMBL" id="PTB36228.1"/>
    </source>
</evidence>
<evidence type="ECO:0000259" key="1">
    <source>
        <dbReference type="PROSITE" id="PS50234"/>
    </source>
</evidence>
<dbReference type="PROSITE" id="PS51468">
    <property type="entry name" value="VIT"/>
    <property type="match status" value="1"/>
</dbReference>
<feature type="domain" description="VWFA" evidence="1">
    <location>
        <begin position="404"/>
        <end position="591"/>
    </location>
</feature>
<evidence type="ECO:0008006" key="5">
    <source>
        <dbReference type="Google" id="ProtNLM"/>
    </source>
</evidence>
<dbReference type="AlphaFoldDB" id="A0A2T3YUJ4"/>
<dbReference type="PROSITE" id="PS50234">
    <property type="entry name" value="VWFA"/>
    <property type="match status" value="1"/>
</dbReference>
<dbReference type="Pfam" id="PF08487">
    <property type="entry name" value="VIT"/>
    <property type="match status" value="1"/>
</dbReference>